<dbReference type="EMBL" id="JBHLUD010000003">
    <property type="protein sequence ID" value="MFC0542314.1"/>
    <property type="molecule type" value="Genomic_DNA"/>
</dbReference>
<protein>
    <submittedName>
        <fullName evidence="2">Uncharacterized protein</fullName>
    </submittedName>
</protein>
<gene>
    <name evidence="2" type="ORF">ACFFH7_12530</name>
</gene>
<feature type="region of interest" description="Disordered" evidence="1">
    <location>
        <begin position="21"/>
        <end position="40"/>
    </location>
</feature>
<evidence type="ECO:0000313" key="3">
    <source>
        <dbReference type="Proteomes" id="UP001589810"/>
    </source>
</evidence>
<reference evidence="2 3" key="1">
    <citation type="submission" date="2024-09" db="EMBL/GenBank/DDBJ databases">
        <authorList>
            <person name="Sun Q."/>
            <person name="Mori K."/>
        </authorList>
    </citation>
    <scope>NUCLEOTIDE SEQUENCE [LARGE SCALE GENOMIC DNA]</scope>
    <source>
        <strain evidence="2 3">TBRC 1432</strain>
    </source>
</reference>
<evidence type="ECO:0000256" key="1">
    <source>
        <dbReference type="SAM" id="MobiDB-lite"/>
    </source>
</evidence>
<proteinExistence type="predicted"/>
<sequence length="40" mass="4578">MIARVTVRAAIAQRAEEIGWHSQPRPAPKSEKIYRVMRSS</sequence>
<comment type="caution">
    <text evidence="2">The sequence shown here is derived from an EMBL/GenBank/DDBJ whole genome shotgun (WGS) entry which is preliminary data.</text>
</comment>
<dbReference type="RefSeq" id="WP_273942872.1">
    <property type="nucleotide sequence ID" value="NZ_CP097263.1"/>
</dbReference>
<name>A0ABV6MPW2_9PSEU</name>
<keyword evidence="3" id="KW-1185">Reference proteome</keyword>
<organism evidence="2 3">
    <name type="scientific">Kutzneria chonburiensis</name>
    <dbReference type="NCBI Taxonomy" id="1483604"/>
    <lineage>
        <taxon>Bacteria</taxon>
        <taxon>Bacillati</taxon>
        <taxon>Actinomycetota</taxon>
        <taxon>Actinomycetes</taxon>
        <taxon>Pseudonocardiales</taxon>
        <taxon>Pseudonocardiaceae</taxon>
        <taxon>Kutzneria</taxon>
    </lineage>
</organism>
<evidence type="ECO:0000313" key="2">
    <source>
        <dbReference type="EMBL" id="MFC0542314.1"/>
    </source>
</evidence>
<accession>A0ABV6MPW2</accession>
<dbReference type="Proteomes" id="UP001589810">
    <property type="component" value="Unassembled WGS sequence"/>
</dbReference>